<dbReference type="EMBL" id="OU892284">
    <property type="protein sequence ID" value="CAG9772884.1"/>
    <property type="molecule type" value="Genomic_DNA"/>
</dbReference>
<comment type="function">
    <text evidence="1">May be involved in transcriptional regulation.</text>
</comment>
<evidence type="ECO:0000256" key="8">
    <source>
        <dbReference type="ARBA" id="ARBA00023015"/>
    </source>
</evidence>
<keyword evidence="6 12" id="KW-0863">Zinc-finger</keyword>
<reference evidence="16" key="1">
    <citation type="submission" date="2022-01" db="EMBL/GenBank/DDBJ databases">
        <authorList>
            <person name="King R."/>
        </authorList>
    </citation>
    <scope>NUCLEOTIDE SEQUENCE</scope>
</reference>
<evidence type="ECO:0000256" key="10">
    <source>
        <dbReference type="ARBA" id="ARBA00023163"/>
    </source>
</evidence>
<evidence type="ECO:0000256" key="3">
    <source>
        <dbReference type="ARBA" id="ARBA00006991"/>
    </source>
</evidence>
<proteinExistence type="inferred from homology"/>
<dbReference type="FunFam" id="3.30.160.60:FF:000733">
    <property type="entry name" value="Zinc finger protein 236 variant"/>
    <property type="match status" value="1"/>
</dbReference>
<dbReference type="Pfam" id="PF12874">
    <property type="entry name" value="zf-met"/>
    <property type="match status" value="1"/>
</dbReference>
<dbReference type="Proteomes" id="UP001152799">
    <property type="component" value="Chromosome 8"/>
</dbReference>
<feature type="domain" description="C2H2-type" evidence="14">
    <location>
        <begin position="148"/>
        <end position="170"/>
    </location>
</feature>
<dbReference type="Pfam" id="PF07776">
    <property type="entry name" value="zf-AD"/>
    <property type="match status" value="1"/>
</dbReference>
<feature type="binding site" evidence="13">
    <location>
        <position position="18"/>
    </location>
    <ligand>
        <name>Zn(2+)</name>
        <dbReference type="ChEBI" id="CHEBI:29105"/>
    </ligand>
</feature>
<keyword evidence="7 13" id="KW-0862">Zinc</keyword>
<dbReference type="AlphaFoldDB" id="A0A9N9N2H7"/>
<dbReference type="GO" id="GO:0008270">
    <property type="term" value="F:zinc ion binding"/>
    <property type="evidence" value="ECO:0007669"/>
    <property type="project" value="UniProtKB-UniRule"/>
</dbReference>
<keyword evidence="5" id="KW-0677">Repeat</keyword>
<keyword evidence="10" id="KW-0804">Transcription</keyword>
<dbReference type="PROSITE" id="PS51915">
    <property type="entry name" value="ZAD"/>
    <property type="match status" value="1"/>
</dbReference>
<evidence type="ECO:0000313" key="17">
    <source>
        <dbReference type="Proteomes" id="UP001152799"/>
    </source>
</evidence>
<dbReference type="PROSITE" id="PS00028">
    <property type="entry name" value="ZINC_FINGER_C2H2_1"/>
    <property type="match status" value="10"/>
</dbReference>
<evidence type="ECO:0000256" key="4">
    <source>
        <dbReference type="ARBA" id="ARBA00022723"/>
    </source>
</evidence>
<evidence type="ECO:0000256" key="7">
    <source>
        <dbReference type="ARBA" id="ARBA00022833"/>
    </source>
</evidence>
<evidence type="ECO:0000313" key="16">
    <source>
        <dbReference type="EMBL" id="CAG9772884.1"/>
    </source>
</evidence>
<dbReference type="OrthoDB" id="6077919at2759"/>
<name>A0A9N9N2H7_9CUCU</name>
<feature type="domain" description="C2H2-type" evidence="14">
    <location>
        <begin position="288"/>
        <end position="315"/>
    </location>
</feature>
<evidence type="ECO:0000256" key="1">
    <source>
        <dbReference type="ARBA" id="ARBA00003767"/>
    </source>
</evidence>
<evidence type="ECO:0000256" key="13">
    <source>
        <dbReference type="PROSITE-ProRule" id="PRU01263"/>
    </source>
</evidence>
<keyword evidence="9" id="KW-0238">DNA-binding</keyword>
<feature type="domain" description="C2H2-type" evidence="14">
    <location>
        <begin position="260"/>
        <end position="287"/>
    </location>
</feature>
<evidence type="ECO:0000256" key="6">
    <source>
        <dbReference type="ARBA" id="ARBA00022771"/>
    </source>
</evidence>
<keyword evidence="17" id="KW-1185">Reference proteome</keyword>
<dbReference type="SMART" id="SM00868">
    <property type="entry name" value="zf-AD"/>
    <property type="match status" value="2"/>
</dbReference>
<keyword evidence="8" id="KW-0805">Transcription regulation</keyword>
<protein>
    <submittedName>
        <fullName evidence="16">Uncharacterized protein</fullName>
    </submittedName>
</protein>
<feature type="domain" description="C2H2-type" evidence="14">
    <location>
        <begin position="428"/>
        <end position="455"/>
    </location>
</feature>
<dbReference type="FunFam" id="3.30.160.60:FF:002343">
    <property type="entry name" value="Zinc finger protein 33A"/>
    <property type="match status" value="2"/>
</dbReference>
<feature type="domain" description="C2H2-type" evidence="14">
    <location>
        <begin position="174"/>
        <end position="202"/>
    </location>
</feature>
<dbReference type="SUPFAM" id="SSF57667">
    <property type="entry name" value="beta-beta-alpha zinc fingers"/>
    <property type="match status" value="6"/>
</dbReference>
<evidence type="ECO:0000256" key="2">
    <source>
        <dbReference type="ARBA" id="ARBA00004123"/>
    </source>
</evidence>
<gene>
    <name evidence="16" type="ORF">CEUTPL_LOCUS13286</name>
</gene>
<dbReference type="GO" id="GO:0000978">
    <property type="term" value="F:RNA polymerase II cis-regulatory region sequence-specific DNA binding"/>
    <property type="evidence" value="ECO:0007669"/>
    <property type="project" value="TreeGrafter"/>
</dbReference>
<dbReference type="GO" id="GO:0005634">
    <property type="term" value="C:nucleus"/>
    <property type="evidence" value="ECO:0007669"/>
    <property type="project" value="UniProtKB-SubCell"/>
</dbReference>
<dbReference type="PANTHER" id="PTHR24393:SF15">
    <property type="entry name" value="IP01243P-RELATED"/>
    <property type="match status" value="1"/>
</dbReference>
<keyword evidence="4 13" id="KW-0479">Metal-binding</keyword>
<sequence length="482" mass="55623">MSETVDTLLDPCKTCRTCLQLKTSEELVPLSHDNYLISLNQIANIQLALIPTLPTNICHSCLNNLNAALNFVKQIHTSEAYLKSIENTENLTVIYKTFTVLDNAEQNISEIITQQVDNVWMIEEPNEEITESTVTETNVIKWADKQTFNCDLCSKTFRFEFIYKKHLLKHGTLMECEVCLQQFEDVNAFVMHTKSTHRDYKLFACPCKQRFYTLGSLKAHYQRHTPEKSKKFTCDLCGKRFARHNSLTIHRRSHTSKTPYTCEICHKKLSGSHSLGNHLKIHKGEKKHNCAICGSTFIHRFSLTAHMRIHTGEKPFACNICHSKFSSNSYLKVHIRTHTLEKPYKCKWCQKRFTSRCSLTAHEKAHTGEKKYQCDYCGWRSARSADLQTHIRKHTGEKPYSCNQCDKSYKTASNLAYHKKTHLGLKEFVCPTCSRAFGDPRTLKSHIRIHTGETPYQCHVCGARFKQSGQLSGHRKRHLKTE</sequence>
<keyword evidence="11" id="KW-0539">Nucleus</keyword>
<dbReference type="SMART" id="SM00355">
    <property type="entry name" value="ZnF_C2H2"/>
    <property type="match status" value="12"/>
</dbReference>
<dbReference type="SUPFAM" id="SSF57716">
    <property type="entry name" value="Glucocorticoid receptor-like (DNA-binding domain)"/>
    <property type="match status" value="1"/>
</dbReference>
<dbReference type="PANTHER" id="PTHR24393">
    <property type="entry name" value="ZINC FINGER PROTEIN"/>
    <property type="match status" value="1"/>
</dbReference>
<dbReference type="FunFam" id="3.30.160.60:FF:000328">
    <property type="entry name" value="Zinc finger protein 1079"/>
    <property type="match status" value="1"/>
</dbReference>
<feature type="binding site" evidence="13">
    <location>
        <position position="15"/>
    </location>
    <ligand>
        <name>Zn(2+)</name>
        <dbReference type="ChEBI" id="CHEBI:29105"/>
    </ligand>
</feature>
<organism evidence="16 17">
    <name type="scientific">Ceutorhynchus assimilis</name>
    <name type="common">cabbage seed weevil</name>
    <dbReference type="NCBI Taxonomy" id="467358"/>
    <lineage>
        <taxon>Eukaryota</taxon>
        <taxon>Metazoa</taxon>
        <taxon>Ecdysozoa</taxon>
        <taxon>Arthropoda</taxon>
        <taxon>Hexapoda</taxon>
        <taxon>Insecta</taxon>
        <taxon>Pterygota</taxon>
        <taxon>Neoptera</taxon>
        <taxon>Endopterygota</taxon>
        <taxon>Coleoptera</taxon>
        <taxon>Polyphaga</taxon>
        <taxon>Cucujiformia</taxon>
        <taxon>Curculionidae</taxon>
        <taxon>Ceutorhynchinae</taxon>
        <taxon>Ceutorhynchus</taxon>
    </lineage>
</organism>
<feature type="domain" description="C2H2-type" evidence="14">
    <location>
        <begin position="232"/>
        <end position="259"/>
    </location>
</feature>
<dbReference type="InterPro" id="IPR013087">
    <property type="entry name" value="Znf_C2H2_type"/>
</dbReference>
<dbReference type="FunFam" id="3.30.160.60:FF:000060">
    <property type="entry name" value="zinc finger protein 436"/>
    <property type="match status" value="1"/>
</dbReference>
<evidence type="ECO:0000256" key="11">
    <source>
        <dbReference type="ARBA" id="ARBA00023242"/>
    </source>
</evidence>
<feature type="binding site" evidence="13">
    <location>
        <position position="61"/>
    </location>
    <ligand>
        <name>Zn(2+)</name>
        <dbReference type="ChEBI" id="CHEBI:29105"/>
    </ligand>
</feature>
<dbReference type="Gene3D" id="3.30.160.60">
    <property type="entry name" value="Classic Zinc Finger"/>
    <property type="match status" value="10"/>
</dbReference>
<dbReference type="FunFam" id="3.30.160.60:FF:000446">
    <property type="entry name" value="Zinc finger protein"/>
    <property type="match status" value="1"/>
</dbReference>
<feature type="domain" description="C2H2-type" evidence="14">
    <location>
        <begin position="372"/>
        <end position="399"/>
    </location>
</feature>
<evidence type="ECO:0000259" key="14">
    <source>
        <dbReference type="PROSITE" id="PS50157"/>
    </source>
</evidence>
<dbReference type="InterPro" id="IPR012934">
    <property type="entry name" value="Znf_AD"/>
</dbReference>
<feature type="domain" description="C2H2-type" evidence="14">
    <location>
        <begin position="400"/>
        <end position="427"/>
    </location>
</feature>
<dbReference type="Pfam" id="PF00096">
    <property type="entry name" value="zf-C2H2"/>
    <property type="match status" value="8"/>
</dbReference>
<dbReference type="InterPro" id="IPR036236">
    <property type="entry name" value="Znf_C2H2_sf"/>
</dbReference>
<feature type="domain" description="ZAD" evidence="15">
    <location>
        <begin position="13"/>
        <end position="85"/>
    </location>
</feature>
<feature type="domain" description="C2H2-type" evidence="14">
    <location>
        <begin position="316"/>
        <end position="343"/>
    </location>
</feature>
<dbReference type="PROSITE" id="PS50157">
    <property type="entry name" value="ZINC_FINGER_C2H2_2"/>
    <property type="match status" value="11"/>
</dbReference>
<evidence type="ECO:0000256" key="12">
    <source>
        <dbReference type="PROSITE-ProRule" id="PRU00042"/>
    </source>
</evidence>
<evidence type="ECO:0000256" key="9">
    <source>
        <dbReference type="ARBA" id="ARBA00023125"/>
    </source>
</evidence>
<evidence type="ECO:0000259" key="15">
    <source>
        <dbReference type="PROSITE" id="PS51915"/>
    </source>
</evidence>
<dbReference type="GO" id="GO:0001228">
    <property type="term" value="F:DNA-binding transcription activator activity, RNA polymerase II-specific"/>
    <property type="evidence" value="ECO:0007669"/>
    <property type="project" value="TreeGrafter"/>
</dbReference>
<comment type="similarity">
    <text evidence="3">Belongs to the krueppel C2H2-type zinc-finger protein family.</text>
</comment>
<evidence type="ECO:0000256" key="5">
    <source>
        <dbReference type="ARBA" id="ARBA00022737"/>
    </source>
</evidence>
<feature type="domain" description="C2H2-type" evidence="14">
    <location>
        <begin position="456"/>
        <end position="482"/>
    </location>
</feature>
<feature type="domain" description="C2H2-type" evidence="14">
    <location>
        <begin position="344"/>
        <end position="371"/>
    </location>
</feature>
<comment type="subcellular location">
    <subcellularLocation>
        <location evidence="2">Nucleus</location>
    </subcellularLocation>
</comment>
<accession>A0A9N9N2H7</accession>
<dbReference type="FunFam" id="3.30.160.60:FF:000417">
    <property type="entry name" value="Zinc finger protein"/>
    <property type="match status" value="1"/>
</dbReference>
<dbReference type="FunFam" id="3.30.160.60:FF:000100">
    <property type="entry name" value="Zinc finger 45-like"/>
    <property type="match status" value="1"/>
</dbReference>
<feature type="binding site" evidence="13">
    <location>
        <position position="58"/>
    </location>
    <ligand>
        <name>Zn(2+)</name>
        <dbReference type="ChEBI" id="CHEBI:29105"/>
    </ligand>
</feature>